<proteinExistence type="inferred from homology"/>
<accession>A0A8B7Z9L0</accession>
<dbReference type="PANTHER" id="PTHR24322">
    <property type="entry name" value="PKSB"/>
    <property type="match status" value="1"/>
</dbReference>
<protein>
    <recommendedName>
        <fullName evidence="10">Short-chain dehydrogenase/reductase 3</fullName>
    </recommendedName>
    <alternativeName>
        <fullName evidence="11">Retinal short-chain dehydrogenase/reductase 1</fullName>
    </alternativeName>
</protein>
<evidence type="ECO:0000313" key="14">
    <source>
        <dbReference type="RefSeq" id="XP_022101490.1"/>
    </source>
</evidence>
<name>A0A8B7Z9L0_ACAPL</name>
<evidence type="ECO:0000256" key="2">
    <source>
        <dbReference type="ARBA" id="ARBA00006484"/>
    </source>
</evidence>
<dbReference type="GO" id="GO:0005811">
    <property type="term" value="C:lipid droplet"/>
    <property type="evidence" value="ECO:0007669"/>
    <property type="project" value="TreeGrafter"/>
</dbReference>
<keyword evidence="8" id="KW-0472">Membrane</keyword>
<evidence type="ECO:0000256" key="5">
    <source>
        <dbReference type="ARBA" id="ARBA00022989"/>
    </source>
</evidence>
<dbReference type="GeneID" id="110985069"/>
<dbReference type="Pfam" id="PF00106">
    <property type="entry name" value="adh_short"/>
    <property type="match status" value="1"/>
</dbReference>
<evidence type="ECO:0000256" key="9">
    <source>
        <dbReference type="ARBA" id="ARBA00059620"/>
    </source>
</evidence>
<keyword evidence="3" id="KW-0812">Transmembrane</keyword>
<dbReference type="PRINTS" id="PR00081">
    <property type="entry name" value="GDHRDH"/>
</dbReference>
<dbReference type="FunFam" id="3.40.50.720:FF:000131">
    <property type="entry name" value="Short-chain dehydrogenase/reductase 3"/>
    <property type="match status" value="1"/>
</dbReference>
<evidence type="ECO:0000313" key="13">
    <source>
        <dbReference type="Proteomes" id="UP000694845"/>
    </source>
</evidence>
<keyword evidence="13" id="KW-1185">Reference proteome</keyword>
<comment type="subcellular location">
    <subcellularLocation>
        <location evidence="1">Membrane</location>
        <topology evidence="1">Multi-pass membrane protein</topology>
    </subcellularLocation>
</comment>
<keyword evidence="5" id="KW-1133">Transmembrane helix</keyword>
<evidence type="ECO:0000256" key="1">
    <source>
        <dbReference type="ARBA" id="ARBA00004141"/>
    </source>
</evidence>
<dbReference type="PRINTS" id="PR00080">
    <property type="entry name" value="SDRFAMILY"/>
</dbReference>
<keyword evidence="4" id="KW-0521">NADP</keyword>
<evidence type="ECO:0000256" key="12">
    <source>
        <dbReference type="RuleBase" id="RU000363"/>
    </source>
</evidence>
<dbReference type="OrthoDB" id="10253736at2759"/>
<evidence type="ECO:0000256" key="6">
    <source>
        <dbReference type="ARBA" id="ARBA00023002"/>
    </source>
</evidence>
<dbReference type="InterPro" id="IPR036291">
    <property type="entry name" value="NAD(P)-bd_dom_sf"/>
</dbReference>
<dbReference type="Proteomes" id="UP000694845">
    <property type="component" value="Unplaced"/>
</dbReference>
<dbReference type="Gene3D" id="3.40.50.720">
    <property type="entry name" value="NAD(P)-binding Rossmann-like Domain"/>
    <property type="match status" value="1"/>
</dbReference>
<gene>
    <name evidence="14" type="primary">LOC110985069</name>
</gene>
<organism evidence="13 14">
    <name type="scientific">Acanthaster planci</name>
    <name type="common">Crown-of-thorns starfish</name>
    <dbReference type="NCBI Taxonomy" id="133434"/>
    <lineage>
        <taxon>Eukaryota</taxon>
        <taxon>Metazoa</taxon>
        <taxon>Echinodermata</taxon>
        <taxon>Eleutherozoa</taxon>
        <taxon>Asterozoa</taxon>
        <taxon>Asteroidea</taxon>
        <taxon>Valvatacea</taxon>
        <taxon>Valvatida</taxon>
        <taxon>Acanthasteridae</taxon>
        <taxon>Acanthaster</taxon>
    </lineage>
</organism>
<sequence length="291" mass="32185">MKIVIDVLWMTIKVLTLLVWSWIKWLLPSRPKSLDGETVLMTGAGSGIGRLMAVRFALKGCNLVLWDINQKGNEETAKMIKEAGGNAHAYTVDVSKMAAVSQAAAKVKQDVGEVSILVNNAGIVTGRTLLDLTEQEWTLKAFLPDMIKCNHGHVVTIASIMAYVGLPKMADYCASKAAAKGIHESVEREVLVAGADKVKFTIVNPYLIHTGMFSGVAINHDILLQGLAPEYVADRILHAVQTNQQALFMPRTMYLLINLKSWLPDNSFIVIEKFFNVWKSMDKFIGRNKTK</sequence>
<evidence type="ECO:0000256" key="4">
    <source>
        <dbReference type="ARBA" id="ARBA00022857"/>
    </source>
</evidence>
<dbReference type="CDD" id="cd05339">
    <property type="entry name" value="17beta-HSDXI-like_SDR_c"/>
    <property type="match status" value="1"/>
</dbReference>
<keyword evidence="6" id="KW-0560">Oxidoreductase</keyword>
<dbReference type="RefSeq" id="XP_022101490.1">
    <property type="nucleotide sequence ID" value="XM_022245798.1"/>
</dbReference>
<dbReference type="PANTHER" id="PTHR24322:SF746">
    <property type="entry name" value="SHORT CHAIN DEHYDROGENASE_REDUCTASE FAMILY 16C MEMBER 5"/>
    <property type="match status" value="1"/>
</dbReference>
<comment type="similarity">
    <text evidence="2 12">Belongs to the short-chain dehydrogenases/reductases (SDR) family.</text>
</comment>
<dbReference type="OMA" id="EKFFNVW"/>
<evidence type="ECO:0000256" key="3">
    <source>
        <dbReference type="ARBA" id="ARBA00022692"/>
    </source>
</evidence>
<dbReference type="GO" id="GO:0052650">
    <property type="term" value="F:all-trans-retinol dehydrogenase (NADP+) activity"/>
    <property type="evidence" value="ECO:0007669"/>
    <property type="project" value="UniProtKB-ARBA"/>
</dbReference>
<keyword evidence="7" id="KW-0443">Lipid metabolism</keyword>
<evidence type="ECO:0000256" key="11">
    <source>
        <dbReference type="ARBA" id="ARBA00082544"/>
    </source>
</evidence>
<evidence type="ECO:0000256" key="7">
    <source>
        <dbReference type="ARBA" id="ARBA00023098"/>
    </source>
</evidence>
<dbReference type="AlphaFoldDB" id="A0A8B7Z9L0"/>
<comment type="function">
    <text evidence="9">Catalyzes the reduction of all-trans-retinal to all-trans-retinol in the presence of NADPH.</text>
</comment>
<dbReference type="KEGG" id="aplc:110985069"/>
<reference evidence="14" key="1">
    <citation type="submission" date="2025-08" db="UniProtKB">
        <authorList>
            <consortium name="RefSeq"/>
        </authorList>
    </citation>
    <scope>IDENTIFICATION</scope>
</reference>
<dbReference type="SUPFAM" id="SSF51735">
    <property type="entry name" value="NAD(P)-binding Rossmann-fold domains"/>
    <property type="match status" value="1"/>
</dbReference>
<evidence type="ECO:0000256" key="10">
    <source>
        <dbReference type="ARBA" id="ARBA00068717"/>
    </source>
</evidence>
<dbReference type="GO" id="GO:0016020">
    <property type="term" value="C:membrane"/>
    <property type="evidence" value="ECO:0007669"/>
    <property type="project" value="UniProtKB-SubCell"/>
</dbReference>
<dbReference type="InterPro" id="IPR002347">
    <property type="entry name" value="SDR_fam"/>
</dbReference>
<evidence type="ECO:0000256" key="8">
    <source>
        <dbReference type="ARBA" id="ARBA00023136"/>
    </source>
</evidence>